<evidence type="ECO:0000313" key="3">
    <source>
        <dbReference type="EMBL" id="OAF16443.1"/>
    </source>
</evidence>
<dbReference type="GeneID" id="32586595"/>
<evidence type="ECO:0000256" key="2">
    <source>
        <dbReference type="SAM" id="MobiDB-lite"/>
    </source>
</evidence>
<evidence type="ECO:0000256" key="1">
    <source>
        <dbReference type="SAM" id="Coils"/>
    </source>
</evidence>
<keyword evidence="4" id="KW-1185">Reference proteome</keyword>
<dbReference type="Proteomes" id="UP000076959">
    <property type="component" value="Unassembled WGS sequence"/>
</dbReference>
<proteinExistence type="predicted"/>
<protein>
    <submittedName>
        <fullName evidence="3">Uncharacterized protein</fullName>
    </submittedName>
</protein>
<feature type="region of interest" description="Disordered" evidence="2">
    <location>
        <begin position="171"/>
        <end position="196"/>
    </location>
</feature>
<name>A0A176Z9A7_9BRAD</name>
<reference evidence="3 4" key="1">
    <citation type="submission" date="2016-03" db="EMBL/GenBank/DDBJ databases">
        <title>Draft Genome Sequence of the Strain BR 10245 (Bradyrhizobium sp.) isolated from nodules of Centrolobium paraense.</title>
        <authorList>
            <person name="Simoes-Araujo J.L.Sr."/>
            <person name="Barauna A.C."/>
            <person name="Silva K."/>
            <person name="Zilli J.E."/>
        </authorList>
    </citation>
    <scope>NUCLEOTIDE SEQUENCE [LARGE SCALE GENOMIC DNA]</scope>
    <source>
        <strain evidence="3 4">BR 10245</strain>
    </source>
</reference>
<sequence>MRQRDGLLRLLQRIVDEVGATAMRELLRARAEAARREGEVRQKREELSRRAKSETIDRAVLSDEAEALRNELKAANIQAAPLCDLIDVREGLEEWRNAVEAVRNAREAMILMEGGRYLDAVRVQRRPPLLRRSADLCAPTGHRSIDLKAEESLLHLRSTLMIGGRLDPHFEPAGNTLSQGITTASRSPDARRQEAI</sequence>
<feature type="compositionally biased region" description="Polar residues" evidence="2">
    <location>
        <begin position="175"/>
        <end position="186"/>
    </location>
</feature>
<keyword evidence="1" id="KW-0175">Coiled coil</keyword>
<dbReference type="RefSeq" id="WP_063678713.1">
    <property type="nucleotide sequence ID" value="NZ_LUUB01000015.1"/>
</dbReference>
<comment type="caution">
    <text evidence="3">The sequence shown here is derived from an EMBL/GenBank/DDBJ whole genome shotgun (WGS) entry which is preliminary data.</text>
</comment>
<dbReference type="AlphaFoldDB" id="A0A176Z9A7"/>
<evidence type="ECO:0000313" key="4">
    <source>
        <dbReference type="Proteomes" id="UP000076959"/>
    </source>
</evidence>
<accession>A0A176Z9A7</accession>
<feature type="coiled-coil region" evidence="1">
    <location>
        <begin position="26"/>
        <end position="78"/>
    </location>
</feature>
<gene>
    <name evidence="3" type="ORF">AYJ54_38195</name>
</gene>
<organism evidence="3 4">
    <name type="scientific">Bradyrhizobium centrolobii</name>
    <dbReference type="NCBI Taxonomy" id="1505087"/>
    <lineage>
        <taxon>Bacteria</taxon>
        <taxon>Pseudomonadati</taxon>
        <taxon>Pseudomonadota</taxon>
        <taxon>Alphaproteobacteria</taxon>
        <taxon>Hyphomicrobiales</taxon>
        <taxon>Nitrobacteraceae</taxon>
        <taxon>Bradyrhizobium</taxon>
    </lineage>
</organism>
<dbReference type="EMBL" id="LUUB01000015">
    <property type="protein sequence ID" value="OAF16443.1"/>
    <property type="molecule type" value="Genomic_DNA"/>
</dbReference>